<comment type="caution">
    <text evidence="21">The sequence shown here is derived from an EMBL/GenBank/DDBJ whole genome shotgun (WGS) entry which is preliminary data.</text>
</comment>
<dbReference type="GO" id="GO:0051539">
    <property type="term" value="F:4 iron, 4 sulfur cluster binding"/>
    <property type="evidence" value="ECO:0007669"/>
    <property type="project" value="UniProtKB-KW"/>
</dbReference>
<dbReference type="FunFam" id="3.10.20.30:FF:000007">
    <property type="entry name" value="Succinate dehydrogenase [ubiquinone] iron-sulfur subunit, mitochondrial"/>
    <property type="match status" value="1"/>
</dbReference>
<dbReference type="FunFam" id="1.10.1060.10:FF:000001">
    <property type="entry name" value="Succinate dehydrogenase iron-sulfur subunit SdhB"/>
    <property type="match status" value="1"/>
</dbReference>
<evidence type="ECO:0000256" key="5">
    <source>
        <dbReference type="ARBA" id="ARBA00016766"/>
    </source>
</evidence>
<keyword evidence="13 17" id="KW-0408">Iron</keyword>
<dbReference type="Gene3D" id="3.10.20.30">
    <property type="match status" value="1"/>
</dbReference>
<keyword evidence="11" id="KW-0249">Electron transport</keyword>
<keyword evidence="22" id="KW-1185">Reference proteome</keyword>
<keyword evidence="17" id="KW-0999">Mitochondrion inner membrane</keyword>
<keyword evidence="7 17" id="KW-0004">4Fe-4S</keyword>
<evidence type="ECO:0000259" key="19">
    <source>
        <dbReference type="PROSITE" id="PS51085"/>
    </source>
</evidence>
<dbReference type="SUPFAM" id="SSF46548">
    <property type="entry name" value="alpha-helical ferredoxin"/>
    <property type="match status" value="1"/>
</dbReference>
<dbReference type="PROSITE" id="PS51085">
    <property type="entry name" value="2FE2S_FER_2"/>
    <property type="match status" value="1"/>
</dbReference>
<feature type="domain" description="2Fe-2S ferredoxin-type" evidence="19">
    <location>
        <begin position="43"/>
        <end position="123"/>
    </location>
</feature>
<evidence type="ECO:0000256" key="6">
    <source>
        <dbReference type="ARBA" id="ARBA00022448"/>
    </source>
</evidence>
<dbReference type="InterPro" id="IPR017900">
    <property type="entry name" value="4Fe4S_Fe_S_CS"/>
</dbReference>
<feature type="region of interest" description="Disordered" evidence="18">
    <location>
        <begin position="273"/>
        <end position="301"/>
    </location>
</feature>
<evidence type="ECO:0000256" key="13">
    <source>
        <dbReference type="ARBA" id="ARBA00023004"/>
    </source>
</evidence>
<dbReference type="PROSITE" id="PS00198">
    <property type="entry name" value="4FE4S_FER_1"/>
    <property type="match status" value="1"/>
</dbReference>
<dbReference type="GO" id="GO:0009055">
    <property type="term" value="F:electron transfer activity"/>
    <property type="evidence" value="ECO:0007669"/>
    <property type="project" value="InterPro"/>
</dbReference>
<dbReference type="InterPro" id="IPR025192">
    <property type="entry name" value="Succ_DH/fum_Rdtase_N"/>
</dbReference>
<dbReference type="InterPro" id="IPR012675">
    <property type="entry name" value="Beta-grasp_dom_sf"/>
</dbReference>
<comment type="subcellular location">
    <subcellularLocation>
        <location evidence="1 17">Mitochondrion inner membrane</location>
        <topology evidence="1 17">Peripheral membrane protein</topology>
        <orientation evidence="1 17">Matrix side</orientation>
    </subcellularLocation>
</comment>
<dbReference type="OrthoDB" id="1696654at2759"/>
<evidence type="ECO:0000256" key="11">
    <source>
        <dbReference type="ARBA" id="ARBA00022982"/>
    </source>
</evidence>
<evidence type="ECO:0000256" key="12">
    <source>
        <dbReference type="ARBA" id="ARBA00023002"/>
    </source>
</evidence>
<comment type="cofactor">
    <cofactor evidence="17">
        <name>[3Fe-4S] cluster</name>
        <dbReference type="ChEBI" id="CHEBI:21137"/>
    </cofactor>
    <text evidence="17">Binds 1 [3Fe-4S] cluster.</text>
</comment>
<dbReference type="PANTHER" id="PTHR11921">
    <property type="entry name" value="SUCCINATE DEHYDROGENASE IRON-SULFUR PROTEIN"/>
    <property type="match status" value="1"/>
</dbReference>
<keyword evidence="6" id="KW-0813">Transport</keyword>
<comment type="function">
    <text evidence="17">Iron-sulfur protein (IP) subunit of succinate dehydrogenase (SDH) that is involved in complex II of the mitochondrial electron transport chain and is responsible for transferring electrons from succinate to ubiquinone (coenzyme Q).</text>
</comment>
<name>A0A834MN33_RHYFE</name>
<evidence type="ECO:0000256" key="18">
    <source>
        <dbReference type="SAM" id="MobiDB-lite"/>
    </source>
</evidence>
<evidence type="ECO:0000256" key="7">
    <source>
        <dbReference type="ARBA" id="ARBA00022485"/>
    </source>
</evidence>
<organism evidence="21 22">
    <name type="scientific">Rhynchophorus ferrugineus</name>
    <name type="common">Red palm weevil</name>
    <name type="synonym">Curculio ferrugineus</name>
    <dbReference type="NCBI Taxonomy" id="354439"/>
    <lineage>
        <taxon>Eukaryota</taxon>
        <taxon>Metazoa</taxon>
        <taxon>Ecdysozoa</taxon>
        <taxon>Arthropoda</taxon>
        <taxon>Hexapoda</taxon>
        <taxon>Insecta</taxon>
        <taxon>Pterygota</taxon>
        <taxon>Neoptera</taxon>
        <taxon>Endopterygota</taxon>
        <taxon>Coleoptera</taxon>
        <taxon>Polyphaga</taxon>
        <taxon>Cucujiformia</taxon>
        <taxon>Curculionidae</taxon>
        <taxon>Dryophthorinae</taxon>
        <taxon>Rhynchophorus</taxon>
    </lineage>
</organism>
<accession>A0A834MN33</accession>
<dbReference type="GO" id="GO:0051538">
    <property type="term" value="F:3 iron, 4 sulfur cluster binding"/>
    <property type="evidence" value="ECO:0007669"/>
    <property type="project" value="UniProtKB-KW"/>
</dbReference>
<keyword evidence="17" id="KW-0472">Membrane</keyword>
<evidence type="ECO:0000256" key="16">
    <source>
        <dbReference type="ARBA" id="ARBA00049220"/>
    </source>
</evidence>
<dbReference type="SUPFAM" id="SSF54292">
    <property type="entry name" value="2Fe-2S ferredoxin-like"/>
    <property type="match status" value="1"/>
</dbReference>
<protein>
    <recommendedName>
        <fullName evidence="5 17">Succinate dehydrogenase [ubiquinone] iron-sulfur subunit, mitochondrial</fullName>
        <ecNumber evidence="4 17">1.3.5.1</ecNumber>
    </recommendedName>
</protein>
<evidence type="ECO:0000256" key="2">
    <source>
        <dbReference type="ARBA" id="ARBA00004788"/>
    </source>
</evidence>
<evidence type="ECO:0000259" key="20">
    <source>
        <dbReference type="PROSITE" id="PS51379"/>
    </source>
</evidence>
<dbReference type="InterPro" id="IPR001041">
    <property type="entry name" value="2Fe-2S_ferredoxin-type"/>
</dbReference>
<dbReference type="UniPathway" id="UPA00223">
    <property type="reaction ID" value="UER01006"/>
</dbReference>
<keyword evidence="15 17" id="KW-0003">3Fe-4S</keyword>
<evidence type="ECO:0000256" key="14">
    <source>
        <dbReference type="ARBA" id="ARBA00023014"/>
    </source>
</evidence>
<dbReference type="InterPro" id="IPR017896">
    <property type="entry name" value="4Fe4S_Fe-S-bd"/>
</dbReference>
<comment type="catalytic activity">
    <reaction evidence="16">
        <text>a quinone + succinate = fumarate + a quinol</text>
        <dbReference type="Rhea" id="RHEA:40523"/>
        <dbReference type="ChEBI" id="CHEBI:24646"/>
        <dbReference type="ChEBI" id="CHEBI:29806"/>
        <dbReference type="ChEBI" id="CHEBI:30031"/>
        <dbReference type="ChEBI" id="CHEBI:132124"/>
        <dbReference type="EC" id="1.3.5.1"/>
    </reaction>
</comment>
<evidence type="ECO:0000256" key="4">
    <source>
        <dbReference type="ARBA" id="ARBA00012792"/>
    </source>
</evidence>
<dbReference type="Proteomes" id="UP000625711">
    <property type="component" value="Unassembled WGS sequence"/>
</dbReference>
<dbReference type="InterPro" id="IPR050573">
    <property type="entry name" value="SDH/FRD_Iron-Sulfur"/>
</dbReference>
<dbReference type="NCBIfam" id="TIGR00384">
    <property type="entry name" value="dhsB"/>
    <property type="match status" value="1"/>
</dbReference>
<dbReference type="EC" id="1.3.5.1" evidence="4 17"/>
<keyword evidence="8" id="KW-0816">Tricarboxylic acid cycle</keyword>
<dbReference type="GO" id="GO:0022904">
    <property type="term" value="P:respiratory electron transport chain"/>
    <property type="evidence" value="ECO:0007669"/>
    <property type="project" value="TreeGrafter"/>
</dbReference>
<dbReference type="GO" id="GO:0005743">
    <property type="term" value="C:mitochondrial inner membrane"/>
    <property type="evidence" value="ECO:0007669"/>
    <property type="project" value="UniProtKB-SubCell"/>
</dbReference>
<dbReference type="InterPro" id="IPR006058">
    <property type="entry name" value="2Fe2S_fd_BS"/>
</dbReference>
<feature type="domain" description="4Fe-4S ferredoxin-type" evidence="20">
    <location>
        <begin position="167"/>
        <end position="197"/>
    </location>
</feature>
<dbReference type="GO" id="GO:0008177">
    <property type="term" value="F:succinate dehydrogenase (quinone) activity"/>
    <property type="evidence" value="ECO:0007669"/>
    <property type="project" value="UniProtKB-EC"/>
</dbReference>
<dbReference type="EMBL" id="JAACXV010000062">
    <property type="protein sequence ID" value="KAF7284999.1"/>
    <property type="molecule type" value="Genomic_DNA"/>
</dbReference>
<feature type="region of interest" description="Disordered" evidence="18">
    <location>
        <begin position="1"/>
        <end position="30"/>
    </location>
</feature>
<dbReference type="PROSITE" id="PS51379">
    <property type="entry name" value="4FE4S_FER_2"/>
    <property type="match status" value="1"/>
</dbReference>
<dbReference type="AlphaFoldDB" id="A0A834MN33"/>
<comment type="cofactor">
    <cofactor evidence="17">
        <name>[4Fe-4S] cluster</name>
        <dbReference type="ChEBI" id="CHEBI:49883"/>
    </cofactor>
    <text evidence="17">Binds 1 [4Fe-4S] cluster.</text>
</comment>
<dbReference type="GO" id="GO:0051537">
    <property type="term" value="F:2 iron, 2 sulfur cluster binding"/>
    <property type="evidence" value="ECO:0007669"/>
    <property type="project" value="UniProtKB-KW"/>
</dbReference>
<evidence type="ECO:0000256" key="1">
    <source>
        <dbReference type="ARBA" id="ARBA00004443"/>
    </source>
</evidence>
<evidence type="ECO:0000256" key="8">
    <source>
        <dbReference type="ARBA" id="ARBA00022532"/>
    </source>
</evidence>
<keyword evidence="12" id="KW-0560">Oxidoreductase</keyword>
<keyword evidence="9 17" id="KW-0001">2Fe-2S</keyword>
<dbReference type="InterPro" id="IPR036010">
    <property type="entry name" value="2Fe-2S_ferredoxin-like_sf"/>
</dbReference>
<evidence type="ECO:0000256" key="10">
    <source>
        <dbReference type="ARBA" id="ARBA00022723"/>
    </source>
</evidence>
<comment type="cofactor">
    <cofactor evidence="17">
        <name>[2Fe-2S] cluster</name>
        <dbReference type="ChEBI" id="CHEBI:190135"/>
    </cofactor>
    <text evidence="17">Binds 1 [2Fe-2S] cluster.</text>
</comment>
<dbReference type="GO" id="GO:0046872">
    <property type="term" value="F:metal ion binding"/>
    <property type="evidence" value="ECO:0007669"/>
    <property type="project" value="UniProtKB-KW"/>
</dbReference>
<keyword evidence="17" id="KW-0496">Mitochondrion</keyword>
<dbReference type="Pfam" id="PF13085">
    <property type="entry name" value="Fer2_3"/>
    <property type="match status" value="1"/>
</dbReference>
<dbReference type="PROSITE" id="PS00197">
    <property type="entry name" value="2FE2S_FER_1"/>
    <property type="match status" value="1"/>
</dbReference>
<comment type="similarity">
    <text evidence="3 17">Belongs to the succinate dehydrogenase/fumarate reductase iron-sulfur protein family.</text>
</comment>
<evidence type="ECO:0000313" key="21">
    <source>
        <dbReference type="EMBL" id="KAF7284999.1"/>
    </source>
</evidence>
<dbReference type="NCBIfam" id="NF004616">
    <property type="entry name" value="PRK05950.1"/>
    <property type="match status" value="1"/>
</dbReference>
<keyword evidence="14 17" id="KW-0411">Iron-sulfur</keyword>
<sequence>MFCTMQRYFSKEPPKKEDKKEPPPPKPKMKRFKIYRFNPEGNQNVKKHYMQEYTVNLNECGPMVLDALEKIKSEHDCTLTFRRSCREGICGSCGMNINGVNSLACITKIKTKGKTKIYPLPHMYVIKDLVVDFTRFLDQHRRIRPYLIKNEDKFDEGQEYFLQSIKDREKLDGHIECILCACCSTSCPEYWWHGHSNPPKDFLGPAALLNAYRYIIDSRDSGTASRLDQLRNYYSVYRCHQINNCTNCCPKKLKPGKAIAHLRLFLAGLKKKPKPEMGGTIKSDPEKGVRGNDCTTKKSKC</sequence>
<dbReference type="InterPro" id="IPR009051">
    <property type="entry name" value="Helical_ferredxn"/>
</dbReference>
<feature type="compositionally biased region" description="Basic and acidic residues" evidence="18">
    <location>
        <begin position="9"/>
        <end position="23"/>
    </location>
</feature>
<dbReference type="Pfam" id="PF13534">
    <property type="entry name" value="Fer4_17"/>
    <property type="match status" value="1"/>
</dbReference>
<gene>
    <name evidence="21" type="ORF">GWI33_012318</name>
</gene>
<proteinExistence type="inferred from homology"/>
<dbReference type="Gene3D" id="1.10.1060.10">
    <property type="entry name" value="Alpha-helical ferredoxin"/>
    <property type="match status" value="1"/>
</dbReference>
<keyword evidence="10 17" id="KW-0479">Metal-binding</keyword>
<reference evidence="21" key="1">
    <citation type="submission" date="2020-08" db="EMBL/GenBank/DDBJ databases">
        <title>Genome sequencing and assembly of the red palm weevil Rhynchophorus ferrugineus.</title>
        <authorList>
            <person name="Dias G.B."/>
            <person name="Bergman C.M."/>
            <person name="Manee M."/>
        </authorList>
    </citation>
    <scope>NUCLEOTIDE SEQUENCE</scope>
    <source>
        <strain evidence="21">AA-2017</strain>
        <tissue evidence="21">Whole larva</tissue>
    </source>
</reference>
<comment type="pathway">
    <text evidence="2 17">Carbohydrate metabolism; tricarboxylic acid cycle; fumarate from succinate (eukaryal route): step 1/1.</text>
</comment>
<evidence type="ECO:0000256" key="15">
    <source>
        <dbReference type="ARBA" id="ARBA00023291"/>
    </source>
</evidence>
<evidence type="ECO:0000256" key="17">
    <source>
        <dbReference type="RuleBase" id="RU361237"/>
    </source>
</evidence>
<evidence type="ECO:0000256" key="3">
    <source>
        <dbReference type="ARBA" id="ARBA00009433"/>
    </source>
</evidence>
<evidence type="ECO:0000256" key="9">
    <source>
        <dbReference type="ARBA" id="ARBA00022714"/>
    </source>
</evidence>
<evidence type="ECO:0000313" key="22">
    <source>
        <dbReference type="Proteomes" id="UP000625711"/>
    </source>
</evidence>
<dbReference type="GO" id="GO:0006099">
    <property type="term" value="P:tricarboxylic acid cycle"/>
    <property type="evidence" value="ECO:0007669"/>
    <property type="project" value="UniProtKB-UniPathway"/>
</dbReference>
<dbReference type="PANTHER" id="PTHR11921:SF29">
    <property type="entry name" value="SUCCINATE DEHYDROGENASE [UBIQUINONE] IRON-SULFUR SUBUNIT, MITOCHONDRIAL"/>
    <property type="match status" value="1"/>
</dbReference>
<dbReference type="InterPro" id="IPR004489">
    <property type="entry name" value="Succ_DH/fum_Rdtase_Fe-S"/>
</dbReference>